<sequence length="474" mass="50409">MLAKMSPRVQPLEHDPESPAPRLQTPPGPSSGTQQPFADTMDEQWPGPDSPPKTSTPSFHNYDDEEEKDPDEVFGPLRNRASALRGAAENGDASAQVRLGYMYVDIGDRTNAEDFFGRAARNHDADAHYALGMLAKSGPEASSTDAAEVEAAYAASARHLSRAAKQGHSWAAYHLGDAYARGVGVVRDLKIAERFLRSAAAAGCIPAMNALGACLERSARNPVTETLDVPEDVFTSKPPEEEDSPSKAKSGRDRKLKDACVWYARAAKAGDRDAQCNLGRCHYLGIGVPRDPSRALDVWLLAADRGCPASCNNAAALLARKAADDAGEGVLALEAERLLLQAAELESTTARFNVAVIRSAGLGDVVKHEEESIRQLRQSAESGEPAANLALGDAYAAGIGVPRQSDKEAFRCYKVAAAAGEPDGQYRLGLCYERGKGCMGDAQRAMRLYDAAARAGHLAAAARAGAMQTGGEEY</sequence>
<accession>A0A7S4A815</accession>
<evidence type="ECO:0000256" key="1">
    <source>
        <dbReference type="ARBA" id="ARBA00038101"/>
    </source>
</evidence>
<dbReference type="OrthoDB" id="272077at2759"/>
<dbReference type="SMART" id="SM00671">
    <property type="entry name" value="SEL1"/>
    <property type="match status" value="7"/>
</dbReference>
<gene>
    <name evidence="3" type="ORF">PCAL00307_LOCUS21919</name>
    <name evidence="4" type="ORF">PECAL_4P03670</name>
</gene>
<dbReference type="PANTHER" id="PTHR11102:SF160">
    <property type="entry name" value="ERAD-ASSOCIATED E3 UBIQUITIN-PROTEIN LIGASE COMPONENT HRD3"/>
    <property type="match status" value="1"/>
</dbReference>
<proteinExistence type="inferred from homology"/>
<keyword evidence="5" id="KW-1185">Reference proteome</keyword>
<dbReference type="InterPro" id="IPR006597">
    <property type="entry name" value="Sel1-like"/>
</dbReference>
<feature type="region of interest" description="Disordered" evidence="2">
    <location>
        <begin position="226"/>
        <end position="251"/>
    </location>
</feature>
<dbReference type="Proteomes" id="UP000789595">
    <property type="component" value="Unassembled WGS sequence"/>
</dbReference>
<reference evidence="4" key="2">
    <citation type="submission" date="2021-11" db="EMBL/GenBank/DDBJ databases">
        <authorList>
            <consortium name="Genoscope - CEA"/>
            <person name="William W."/>
        </authorList>
    </citation>
    <scope>NUCLEOTIDE SEQUENCE</scope>
</reference>
<comment type="similarity">
    <text evidence="1">Belongs to the sel-1 family.</text>
</comment>
<dbReference type="Gene3D" id="1.25.40.10">
    <property type="entry name" value="Tetratricopeptide repeat domain"/>
    <property type="match status" value="2"/>
</dbReference>
<dbReference type="EMBL" id="CAKKNE010000004">
    <property type="protein sequence ID" value="CAH0373187.1"/>
    <property type="molecule type" value="Genomic_DNA"/>
</dbReference>
<protein>
    <submittedName>
        <fullName evidence="3">Uncharacterized protein</fullName>
    </submittedName>
</protein>
<dbReference type="PANTHER" id="PTHR11102">
    <property type="entry name" value="SEL-1-LIKE PROTEIN"/>
    <property type="match status" value="1"/>
</dbReference>
<evidence type="ECO:0000256" key="2">
    <source>
        <dbReference type="SAM" id="MobiDB-lite"/>
    </source>
</evidence>
<evidence type="ECO:0000313" key="5">
    <source>
        <dbReference type="Proteomes" id="UP000789595"/>
    </source>
</evidence>
<evidence type="ECO:0000313" key="3">
    <source>
        <dbReference type="EMBL" id="CAE0706468.1"/>
    </source>
</evidence>
<name>A0A7S4A815_9STRA</name>
<dbReference type="SUPFAM" id="SSF81901">
    <property type="entry name" value="HCP-like"/>
    <property type="match status" value="3"/>
</dbReference>
<evidence type="ECO:0000313" key="4">
    <source>
        <dbReference type="EMBL" id="CAH0373187.1"/>
    </source>
</evidence>
<dbReference type="InterPro" id="IPR011990">
    <property type="entry name" value="TPR-like_helical_dom_sf"/>
</dbReference>
<organism evidence="3">
    <name type="scientific">Pelagomonas calceolata</name>
    <dbReference type="NCBI Taxonomy" id="35677"/>
    <lineage>
        <taxon>Eukaryota</taxon>
        <taxon>Sar</taxon>
        <taxon>Stramenopiles</taxon>
        <taxon>Ochrophyta</taxon>
        <taxon>Pelagophyceae</taxon>
        <taxon>Pelagomonadales</taxon>
        <taxon>Pelagomonadaceae</taxon>
        <taxon>Pelagomonas</taxon>
    </lineage>
</organism>
<feature type="region of interest" description="Disordered" evidence="2">
    <location>
        <begin position="1"/>
        <end position="74"/>
    </location>
</feature>
<reference evidence="3" key="1">
    <citation type="submission" date="2021-01" db="EMBL/GenBank/DDBJ databases">
        <authorList>
            <person name="Corre E."/>
            <person name="Pelletier E."/>
            <person name="Niang G."/>
            <person name="Scheremetjew M."/>
            <person name="Finn R."/>
            <person name="Kale V."/>
            <person name="Holt S."/>
            <person name="Cochrane G."/>
            <person name="Meng A."/>
            <person name="Brown T."/>
            <person name="Cohen L."/>
        </authorList>
    </citation>
    <scope>NUCLEOTIDE SEQUENCE</scope>
    <source>
        <strain evidence="3">CCMP1756</strain>
    </source>
</reference>
<dbReference type="InterPro" id="IPR050767">
    <property type="entry name" value="Sel1_AlgK"/>
</dbReference>
<dbReference type="Pfam" id="PF08238">
    <property type="entry name" value="Sel1"/>
    <property type="match status" value="6"/>
</dbReference>
<feature type="compositionally biased region" description="Acidic residues" evidence="2">
    <location>
        <begin position="63"/>
        <end position="72"/>
    </location>
</feature>
<dbReference type="AlphaFoldDB" id="A0A7S4A815"/>
<dbReference type="EMBL" id="HBIW01025440">
    <property type="protein sequence ID" value="CAE0706468.1"/>
    <property type="molecule type" value="Transcribed_RNA"/>
</dbReference>